<protein>
    <submittedName>
        <fullName evidence="1">Uncharacterized protein</fullName>
    </submittedName>
</protein>
<dbReference type="InterPro" id="IPR046702">
    <property type="entry name" value="DUF6572"/>
</dbReference>
<accession>A0A160F6Q6</accession>
<name>A0A160F6Q6_9BACL</name>
<dbReference type="RefSeq" id="WP_066322971.1">
    <property type="nucleotide sequence ID" value="NZ_CP015438.1"/>
</dbReference>
<sequence>MSLEKLNELDSIGIDKESGIVELSIIDDLDWIDEENHLLLLQEKINCYLAFIESGEIYQSYPQAAEREICITIYTKFTPTRFALEFLTKAREVIEQAGFTLKCFGWINDNEDETGEWQRVI</sequence>
<dbReference type="Proteomes" id="UP000076865">
    <property type="component" value="Chromosome"/>
</dbReference>
<dbReference type="PATRIC" id="fig|294699.3.peg.768"/>
<dbReference type="EMBL" id="CP015438">
    <property type="protein sequence ID" value="ANB61645.1"/>
    <property type="molecule type" value="Genomic_DNA"/>
</dbReference>
<dbReference type="KEGG" id="aamy:GFC30_765"/>
<organism evidence="1 2">
    <name type="scientific">Anoxybacteroides amylolyticum</name>
    <dbReference type="NCBI Taxonomy" id="294699"/>
    <lineage>
        <taxon>Bacteria</taxon>
        <taxon>Bacillati</taxon>
        <taxon>Bacillota</taxon>
        <taxon>Bacilli</taxon>
        <taxon>Bacillales</taxon>
        <taxon>Anoxybacillaceae</taxon>
        <taxon>Anoxybacteroides</taxon>
    </lineage>
</organism>
<keyword evidence="2" id="KW-1185">Reference proteome</keyword>
<proteinExistence type="predicted"/>
<evidence type="ECO:0000313" key="1">
    <source>
        <dbReference type="EMBL" id="ANB61645.1"/>
    </source>
</evidence>
<evidence type="ECO:0000313" key="2">
    <source>
        <dbReference type="Proteomes" id="UP000076865"/>
    </source>
</evidence>
<gene>
    <name evidence="1" type="ORF">GFC30_765</name>
</gene>
<reference evidence="1 2" key="1">
    <citation type="journal article" date="2006" name="Syst. Appl. Microbiol.">
        <title>Anoxybacillus amylolyticus sp. nov., a thermophilic amylase producing bacterium isolated from Mount Rittmann (Antarctica).</title>
        <authorList>
            <person name="Poli A."/>
            <person name="Esposito E."/>
            <person name="Lama L."/>
            <person name="Orlando P."/>
            <person name="Nicolaus G."/>
            <person name="de Appolonia F."/>
            <person name="Gambacorta A."/>
            <person name="Nicolaus B."/>
        </authorList>
    </citation>
    <scope>NUCLEOTIDE SEQUENCE [LARGE SCALE GENOMIC DNA]</scope>
    <source>
        <strain evidence="1 2">DSM 15939</strain>
    </source>
</reference>
<dbReference type="AlphaFoldDB" id="A0A160F6Q6"/>
<dbReference type="Pfam" id="PF20212">
    <property type="entry name" value="DUF6572"/>
    <property type="match status" value="1"/>
</dbReference>